<dbReference type="SUPFAM" id="SSF158682">
    <property type="entry name" value="TerB-like"/>
    <property type="match status" value="1"/>
</dbReference>
<organism evidence="1 2">
    <name type="scientific">Candidatus Dechloromonas phosphorivorans</name>
    <dbReference type="NCBI Taxonomy" id="2899244"/>
    <lineage>
        <taxon>Bacteria</taxon>
        <taxon>Pseudomonadati</taxon>
        <taxon>Pseudomonadota</taxon>
        <taxon>Betaproteobacteria</taxon>
        <taxon>Rhodocyclales</taxon>
        <taxon>Azonexaceae</taxon>
        <taxon>Dechloromonas</taxon>
    </lineage>
</organism>
<proteinExistence type="predicted"/>
<evidence type="ECO:0000313" key="2">
    <source>
        <dbReference type="Proteomes" id="UP000808146"/>
    </source>
</evidence>
<evidence type="ECO:0008006" key="3">
    <source>
        <dbReference type="Google" id="ProtNLM"/>
    </source>
</evidence>
<reference evidence="1" key="1">
    <citation type="submission" date="2020-10" db="EMBL/GenBank/DDBJ databases">
        <title>Connecting structure to function with the recovery of over 1000 high-quality activated sludge metagenome-assembled genomes encoding full-length rRNA genes using long-read sequencing.</title>
        <authorList>
            <person name="Singleton C.M."/>
            <person name="Petriglieri F."/>
            <person name="Kristensen J.M."/>
            <person name="Kirkegaard R.H."/>
            <person name="Michaelsen T.Y."/>
            <person name="Andersen M.H."/>
            <person name="Karst S.M."/>
            <person name="Dueholm M.S."/>
            <person name="Nielsen P.H."/>
            <person name="Albertsen M."/>
        </authorList>
    </citation>
    <scope>NUCLEOTIDE SEQUENCE</scope>
    <source>
        <strain evidence="1">OdNE_18-Q3-R46-58_BAT3C.305</strain>
    </source>
</reference>
<dbReference type="AlphaFoldDB" id="A0A9D7QKE8"/>
<dbReference type="EMBL" id="JADKBR010000026">
    <property type="protein sequence ID" value="MBK8892324.1"/>
    <property type="molecule type" value="Genomic_DNA"/>
</dbReference>
<gene>
    <name evidence="1" type="ORF">IPN75_19135</name>
</gene>
<dbReference type="Gene3D" id="1.10.3680.10">
    <property type="entry name" value="TerB-like"/>
    <property type="match status" value="1"/>
</dbReference>
<comment type="caution">
    <text evidence="1">The sequence shown here is derived from an EMBL/GenBank/DDBJ whole genome shotgun (WGS) entry which is preliminary data.</text>
</comment>
<accession>A0A9D7QKE8</accession>
<protein>
    <recommendedName>
        <fullName evidence="3">TerB family tellurite resistance protein</fullName>
    </recommendedName>
</protein>
<name>A0A9D7QKE8_9RHOO</name>
<dbReference type="Proteomes" id="UP000808146">
    <property type="component" value="Unassembled WGS sequence"/>
</dbReference>
<sequence>MRHYPSDSPQAMARLVVLALLADGIIETSELDQLDDKGTIARLGLDSGSFDDVFYGVCADMLRSGQRMTAERLDLDDDAIDRMLDEIQDPLLQKKTLRAMMDIVHADRQLAGGEAALISRALKRWAVDLDQLSTAPAGANRLSPRNRRHPLPA</sequence>
<dbReference type="InterPro" id="IPR029024">
    <property type="entry name" value="TerB-like"/>
</dbReference>
<evidence type="ECO:0000313" key="1">
    <source>
        <dbReference type="EMBL" id="MBK8892324.1"/>
    </source>
</evidence>